<gene>
    <name evidence="11" type="ORF">HYH02_005968</name>
</gene>
<dbReference type="OrthoDB" id="377346at2759"/>
<dbReference type="AlphaFoldDB" id="A0A835WLH8"/>
<dbReference type="PROSITE" id="PS50011">
    <property type="entry name" value="PROTEIN_KINASE_DOM"/>
    <property type="match status" value="1"/>
</dbReference>
<dbReference type="InterPro" id="IPR008271">
    <property type="entry name" value="Ser/Thr_kinase_AS"/>
</dbReference>
<feature type="cross-link" description="Glycyl lysine isopeptide (Lys-Gly) (interchain with G-Cter in SUMO2)" evidence="8">
    <location>
        <position position="399"/>
    </location>
</feature>
<feature type="compositionally biased region" description="Low complexity" evidence="9">
    <location>
        <begin position="18"/>
        <end position="27"/>
    </location>
</feature>
<dbReference type="PROSITE" id="PS00108">
    <property type="entry name" value="PROTEIN_KINASE_ST"/>
    <property type="match status" value="1"/>
</dbReference>
<feature type="active site" description="Proton acceptor" evidence="6">
    <location>
        <position position="397"/>
    </location>
</feature>
<keyword evidence="3 7" id="KW-0547">Nucleotide-binding</keyword>
<keyword evidence="12" id="KW-1185">Reference proteome</keyword>
<evidence type="ECO:0000256" key="2">
    <source>
        <dbReference type="ARBA" id="ARBA00022679"/>
    </source>
</evidence>
<dbReference type="Pfam" id="PF00069">
    <property type="entry name" value="Pkinase"/>
    <property type="match status" value="1"/>
</dbReference>
<dbReference type="GO" id="GO:0004674">
    <property type="term" value="F:protein serine/threonine kinase activity"/>
    <property type="evidence" value="ECO:0007669"/>
    <property type="project" value="UniProtKB-KW"/>
</dbReference>
<evidence type="ECO:0000256" key="6">
    <source>
        <dbReference type="PIRSR" id="PIRSR630616-1"/>
    </source>
</evidence>
<feature type="binding site" evidence="7">
    <location>
        <position position="415"/>
    </location>
    <ligand>
        <name>ATP</name>
        <dbReference type="ChEBI" id="CHEBI:30616"/>
    </ligand>
</feature>
<feature type="region of interest" description="Disordered" evidence="9">
    <location>
        <begin position="1"/>
        <end position="27"/>
    </location>
</feature>
<evidence type="ECO:0000256" key="8">
    <source>
        <dbReference type="PIRSR" id="PIRSR630616-3"/>
    </source>
</evidence>
<dbReference type="SUPFAM" id="SSF56112">
    <property type="entry name" value="Protein kinase-like (PK-like)"/>
    <property type="match status" value="1"/>
</dbReference>
<keyword evidence="4" id="KW-0418">Kinase</keyword>
<reference evidence="11" key="1">
    <citation type="journal article" date="2020" name="bioRxiv">
        <title>Comparative genomics of Chlamydomonas.</title>
        <authorList>
            <person name="Craig R.J."/>
            <person name="Hasan A.R."/>
            <person name="Ness R.W."/>
            <person name="Keightley P.D."/>
        </authorList>
    </citation>
    <scope>NUCLEOTIDE SEQUENCE</scope>
    <source>
        <strain evidence="11">CCAP 11/173</strain>
    </source>
</reference>
<comment type="caution">
    <text evidence="11">The sequence shown here is derived from an EMBL/GenBank/DDBJ whole genome shotgun (WGS) entry which is preliminary data.</text>
</comment>
<sequence length="603" mass="61639">MAACGPSGHPAAAGCCNTSPSTQRQQPQQVHVHLRGEVAGAGLSRTVSDGAALAAAASSAALLPPPPPSQQQQQHQQVCVPHHMHLQQQPGVASRPLMPQPRAASAAAAAPLMTTMMMMGASPAPHAVGGFTLGTAVMAAANSSNGGSCGAGGGGGGGGGVERRPLQDNSPHMAAVASVPSRVGSGVPMPGSPYHTAAGGIPVACNNSYPAPPAPAPQHHAPPVAAVIITPPMALPVLSAPSPPAPVPATTLLAINPAVPASMRRHVWSLDDYNVAKRLYKSASSSVYKATCMHSGLPVALKVYFLAKVPLNVVHMIKREIELHVQLVHPHVIQLYGAFLDGDRIVLVQEYAARGDLLHLLRAVGGRMTEAQVSELVLAPFLQGVAYLHGRGVCHRDIKPENILFTADWALKIADLGVSINMNEERAVTRAGTMDYMAPEVCRCPLKAEPDENKDNDALAYTAAVDVWAAGVLAYELLVGFTPMVVPAAVQQAGHSFLTAQQATTASLHFPSSLSAAGRDFICGALSESPGDRPTARELLRHPWLLSAVRGGAAAAVGSATAVLGGAAAVGAAAGSLEASMPAATATAAVAAATAVGMESMSF</sequence>
<evidence type="ECO:0000256" key="7">
    <source>
        <dbReference type="PIRSR" id="PIRSR630616-2"/>
    </source>
</evidence>
<keyword evidence="1" id="KW-0723">Serine/threonine-protein kinase</keyword>
<dbReference type="PANTHER" id="PTHR24350">
    <property type="entry name" value="SERINE/THREONINE-PROTEIN KINASE IAL-RELATED"/>
    <property type="match status" value="1"/>
</dbReference>
<accession>A0A835WLH8</accession>
<dbReference type="InterPro" id="IPR011009">
    <property type="entry name" value="Kinase-like_dom_sf"/>
</dbReference>
<evidence type="ECO:0000259" key="10">
    <source>
        <dbReference type="PROSITE" id="PS50011"/>
    </source>
</evidence>
<dbReference type="SMART" id="SM00220">
    <property type="entry name" value="S_TKc"/>
    <property type="match status" value="1"/>
</dbReference>
<dbReference type="Gene3D" id="1.10.510.10">
    <property type="entry name" value="Transferase(Phosphotransferase) domain 1"/>
    <property type="match status" value="1"/>
</dbReference>
<feature type="binding site" evidence="7">
    <location>
        <position position="302"/>
    </location>
    <ligand>
        <name>ATP</name>
        <dbReference type="ChEBI" id="CHEBI:30616"/>
    </ligand>
</feature>
<dbReference type="EMBL" id="JAEHOD010000015">
    <property type="protein sequence ID" value="KAG2449221.1"/>
    <property type="molecule type" value="Genomic_DNA"/>
</dbReference>
<keyword evidence="5 7" id="KW-0067">ATP-binding</keyword>
<dbReference type="InterPro" id="IPR030616">
    <property type="entry name" value="Aur-like"/>
</dbReference>
<evidence type="ECO:0000313" key="12">
    <source>
        <dbReference type="Proteomes" id="UP000613740"/>
    </source>
</evidence>
<dbReference type="Proteomes" id="UP000613740">
    <property type="component" value="Unassembled WGS sequence"/>
</dbReference>
<evidence type="ECO:0000256" key="9">
    <source>
        <dbReference type="SAM" id="MobiDB-lite"/>
    </source>
</evidence>
<feature type="region of interest" description="Disordered" evidence="9">
    <location>
        <begin position="151"/>
        <end position="179"/>
    </location>
</feature>
<evidence type="ECO:0000256" key="5">
    <source>
        <dbReference type="ARBA" id="ARBA00022840"/>
    </source>
</evidence>
<feature type="compositionally biased region" description="Gly residues" evidence="9">
    <location>
        <begin position="151"/>
        <end position="160"/>
    </location>
</feature>
<feature type="binding site" evidence="7">
    <location>
        <begin position="350"/>
        <end position="352"/>
    </location>
    <ligand>
        <name>ATP</name>
        <dbReference type="ChEBI" id="CHEBI:30616"/>
    </ligand>
</feature>
<evidence type="ECO:0000256" key="3">
    <source>
        <dbReference type="ARBA" id="ARBA00022741"/>
    </source>
</evidence>
<feature type="binding site" evidence="7">
    <location>
        <begin position="401"/>
        <end position="402"/>
    </location>
    <ligand>
        <name>ATP</name>
        <dbReference type="ChEBI" id="CHEBI:30616"/>
    </ligand>
</feature>
<protein>
    <recommendedName>
        <fullName evidence="10">Protein kinase domain-containing protein</fullName>
    </recommendedName>
</protein>
<dbReference type="GO" id="GO:0005524">
    <property type="term" value="F:ATP binding"/>
    <property type="evidence" value="ECO:0007669"/>
    <property type="project" value="UniProtKB-KW"/>
</dbReference>
<feature type="domain" description="Protein kinase" evidence="10">
    <location>
        <begin position="273"/>
        <end position="545"/>
    </location>
</feature>
<keyword evidence="2" id="KW-0808">Transferase</keyword>
<dbReference type="InterPro" id="IPR000719">
    <property type="entry name" value="Prot_kinase_dom"/>
</dbReference>
<evidence type="ECO:0000313" key="11">
    <source>
        <dbReference type="EMBL" id="KAG2449221.1"/>
    </source>
</evidence>
<dbReference type="FunFam" id="1.10.510.10:FF:000813">
    <property type="entry name" value="Aurora-like kinase"/>
    <property type="match status" value="1"/>
</dbReference>
<organism evidence="11 12">
    <name type="scientific">Chlamydomonas schloesseri</name>
    <dbReference type="NCBI Taxonomy" id="2026947"/>
    <lineage>
        <taxon>Eukaryota</taxon>
        <taxon>Viridiplantae</taxon>
        <taxon>Chlorophyta</taxon>
        <taxon>core chlorophytes</taxon>
        <taxon>Chlorophyceae</taxon>
        <taxon>CS clade</taxon>
        <taxon>Chlamydomonadales</taxon>
        <taxon>Chlamydomonadaceae</taxon>
        <taxon>Chlamydomonas</taxon>
    </lineage>
</organism>
<evidence type="ECO:0000256" key="4">
    <source>
        <dbReference type="ARBA" id="ARBA00022777"/>
    </source>
</evidence>
<proteinExistence type="predicted"/>
<name>A0A835WLH8_9CHLO</name>
<evidence type="ECO:0000256" key="1">
    <source>
        <dbReference type="ARBA" id="ARBA00022527"/>
    </source>
</evidence>